<sequence length="670" mass="75013">MAQAGPTHGFYVLSSGELEYERLKALRESRVRRILEVREQGRTLAKERRQQLGVNTKRFEDETLGFEKENWLRERAEHVDQMKTTYEQLRLNVGEGHKKAKSVTCKAKRRASRLSRHKEKIALATEERYTEAVAEVNRRRREFGERIEDFKDRRARVKEIEGSRAKERVAAYFAGKEQREEALREKEEELLRLLGQGSKSFSTSHLHELGIPVEIRRHDGEAAAEEDANTRAWEINKKLKESEEQSKKVKAKALLREAERTHAAAQFVRAREMGKQVNKKLSNLWLADRQDKINDFMRHQKRRLAAKETSETEKIEREIEDIFNLKPQKGEDEVEYATTEEVQNLKWSRTLPKNERSGLAKSLRSEARPAPAGVQDSAVASDPTTSKPRPPISISVPRRMKMSKKTQQEGGVGQSAAREPQSRSTGESKPAPAAPRTKRSPKLKGKRQAKASGQDPRLSRKVLKGIEGYLDEKDPLNLQQLADDISLLTSSVLTDATELARQEEELAKQDEQLFSDTTSVMTFDDFLEGAEELLERSAPSTSNNSSDPSFLNLVDSTFPELKTIDDNLFSDSLFSLDESATKGTESKSSKSSPFTLIEDELGEQAGPGPRPEEGLLSPSTSSSSVLGGGGAGKGSKGGESSTLLDTSDDDLIDNFLENFEGSAKSLLGDS</sequence>
<evidence type="ECO:0000313" key="4">
    <source>
        <dbReference type="Proteomes" id="UP001472866"/>
    </source>
</evidence>
<feature type="compositionally biased region" description="Basic and acidic residues" evidence="2">
    <location>
        <begin position="352"/>
        <end position="367"/>
    </location>
</feature>
<evidence type="ECO:0000313" key="3">
    <source>
        <dbReference type="EMBL" id="WZN61666.1"/>
    </source>
</evidence>
<dbReference type="AlphaFoldDB" id="A0AAX4P760"/>
<accession>A0AAX4P760</accession>
<dbReference type="EMBL" id="CP151504">
    <property type="protein sequence ID" value="WZN61666.1"/>
    <property type="molecule type" value="Genomic_DNA"/>
</dbReference>
<feature type="region of interest" description="Disordered" evidence="2">
    <location>
        <begin position="330"/>
        <end position="460"/>
    </location>
</feature>
<protein>
    <submittedName>
        <fullName evidence="3">Uncharacterized protein</fullName>
    </submittedName>
</protein>
<organism evidence="3 4">
    <name type="scientific">Chloropicon roscoffensis</name>
    <dbReference type="NCBI Taxonomy" id="1461544"/>
    <lineage>
        <taxon>Eukaryota</taxon>
        <taxon>Viridiplantae</taxon>
        <taxon>Chlorophyta</taxon>
        <taxon>Chloropicophyceae</taxon>
        <taxon>Chloropicales</taxon>
        <taxon>Chloropicaceae</taxon>
        <taxon>Chloropicon</taxon>
    </lineage>
</organism>
<feature type="compositionally biased region" description="Low complexity" evidence="2">
    <location>
        <begin position="614"/>
        <end position="625"/>
    </location>
</feature>
<name>A0AAX4P760_9CHLO</name>
<feature type="compositionally biased region" description="Gly residues" evidence="2">
    <location>
        <begin position="626"/>
        <end position="637"/>
    </location>
</feature>
<feature type="compositionally biased region" description="Basic residues" evidence="2">
    <location>
        <begin position="436"/>
        <end position="449"/>
    </location>
</feature>
<reference evidence="3 4" key="1">
    <citation type="submission" date="2024-03" db="EMBL/GenBank/DDBJ databases">
        <title>Complete genome sequence of the green alga Chloropicon roscoffensis RCC1871.</title>
        <authorList>
            <person name="Lemieux C."/>
            <person name="Pombert J.-F."/>
            <person name="Otis C."/>
            <person name="Turmel M."/>
        </authorList>
    </citation>
    <scope>NUCLEOTIDE SEQUENCE [LARGE SCALE GENOMIC DNA]</scope>
    <source>
        <strain evidence="3 4">RCC1871</strain>
    </source>
</reference>
<feature type="coiled-coil region" evidence="1">
    <location>
        <begin position="133"/>
        <end position="196"/>
    </location>
</feature>
<gene>
    <name evidence="3" type="ORF">HKI87_04g32010</name>
</gene>
<feature type="region of interest" description="Disordered" evidence="2">
    <location>
        <begin position="580"/>
        <end position="647"/>
    </location>
</feature>
<keyword evidence="1" id="KW-0175">Coiled coil</keyword>
<keyword evidence="4" id="KW-1185">Reference proteome</keyword>
<evidence type="ECO:0000256" key="2">
    <source>
        <dbReference type="SAM" id="MobiDB-lite"/>
    </source>
</evidence>
<evidence type="ECO:0000256" key="1">
    <source>
        <dbReference type="SAM" id="Coils"/>
    </source>
</evidence>
<proteinExistence type="predicted"/>
<dbReference type="Proteomes" id="UP001472866">
    <property type="component" value="Chromosome 04"/>
</dbReference>